<evidence type="ECO:0000313" key="2">
    <source>
        <dbReference type="EMBL" id="CDY37079.1"/>
    </source>
</evidence>
<dbReference type="PANTHER" id="PTHR34797">
    <property type="entry name" value="ATG8-INTERACTING PROTEIN 2"/>
    <property type="match status" value="1"/>
</dbReference>
<dbReference type="OrthoDB" id="604034at2759"/>
<reference evidence="2 3" key="1">
    <citation type="journal article" date="2014" name="Science">
        <title>Plant genetics. Early allopolyploid evolution in the post-Neolithic Brassica napus oilseed genome.</title>
        <authorList>
            <person name="Chalhoub B."/>
            <person name="Denoeud F."/>
            <person name="Liu S."/>
            <person name="Parkin I.A."/>
            <person name="Tang H."/>
            <person name="Wang X."/>
            <person name="Chiquet J."/>
            <person name="Belcram H."/>
            <person name="Tong C."/>
            <person name="Samans B."/>
            <person name="Correa M."/>
            <person name="Da Silva C."/>
            <person name="Just J."/>
            <person name="Falentin C."/>
            <person name="Koh C.S."/>
            <person name="Le Clainche I."/>
            <person name="Bernard M."/>
            <person name="Bento P."/>
            <person name="Noel B."/>
            <person name="Labadie K."/>
            <person name="Alberti A."/>
            <person name="Charles M."/>
            <person name="Arnaud D."/>
            <person name="Guo H."/>
            <person name="Daviaud C."/>
            <person name="Alamery S."/>
            <person name="Jabbari K."/>
            <person name="Zhao M."/>
            <person name="Edger P.P."/>
            <person name="Chelaifa H."/>
            <person name="Tack D."/>
            <person name="Lassalle G."/>
            <person name="Mestiri I."/>
            <person name="Schnel N."/>
            <person name="Le Paslier M.C."/>
            <person name="Fan G."/>
            <person name="Renault V."/>
            <person name="Bayer P.E."/>
            <person name="Golicz A.A."/>
            <person name="Manoli S."/>
            <person name="Lee T.H."/>
            <person name="Thi V.H."/>
            <person name="Chalabi S."/>
            <person name="Hu Q."/>
            <person name="Fan C."/>
            <person name="Tollenaere R."/>
            <person name="Lu Y."/>
            <person name="Battail C."/>
            <person name="Shen J."/>
            <person name="Sidebottom C.H."/>
            <person name="Wang X."/>
            <person name="Canaguier A."/>
            <person name="Chauveau A."/>
            <person name="Berard A."/>
            <person name="Deniot G."/>
            <person name="Guan M."/>
            <person name="Liu Z."/>
            <person name="Sun F."/>
            <person name="Lim Y.P."/>
            <person name="Lyons E."/>
            <person name="Town C.D."/>
            <person name="Bancroft I."/>
            <person name="Wang X."/>
            <person name="Meng J."/>
            <person name="Ma J."/>
            <person name="Pires J.C."/>
            <person name="King G.J."/>
            <person name="Brunel D."/>
            <person name="Delourme R."/>
            <person name="Renard M."/>
            <person name="Aury J.M."/>
            <person name="Adams K.L."/>
            <person name="Batley J."/>
            <person name="Snowdon R.J."/>
            <person name="Tost J."/>
            <person name="Edwards D."/>
            <person name="Zhou Y."/>
            <person name="Hua W."/>
            <person name="Sharpe A.G."/>
            <person name="Paterson A.H."/>
            <person name="Guan C."/>
            <person name="Wincker P."/>
        </authorList>
    </citation>
    <scope>NUCLEOTIDE SEQUENCE [LARGE SCALE GENOMIC DNA]</scope>
    <source>
        <strain evidence="3">cv. Darmor-bzh</strain>
    </source>
</reference>
<gene>
    <name evidence="2" type="primary">BnaA04g26570D</name>
    <name evidence="2" type="ORF">GSBRNA2T00063288001</name>
</gene>
<dbReference type="InterPro" id="IPR040304">
    <property type="entry name" value="ATG8-IP-1/2"/>
</dbReference>
<dbReference type="Gramene" id="CDY37079">
    <property type="protein sequence ID" value="CDY37079"/>
    <property type="gene ID" value="GSBRNA2T00063288001"/>
</dbReference>
<keyword evidence="1" id="KW-0472">Membrane</keyword>
<dbReference type="EMBL" id="LK032390">
    <property type="protein sequence ID" value="CDY37079.1"/>
    <property type="molecule type" value="Genomic_DNA"/>
</dbReference>
<name>A0A078HIA4_BRANA</name>
<dbReference type="Proteomes" id="UP000028999">
    <property type="component" value="Unassembled WGS sequence"/>
</dbReference>
<dbReference type="AlphaFoldDB" id="A0A078HIA4"/>
<feature type="transmembrane region" description="Helical" evidence="1">
    <location>
        <begin position="160"/>
        <end position="177"/>
    </location>
</feature>
<sequence length="233" mass="26542">MDNKEEHVKNPNEWEVVSLTSSAYAASPSPYNSRDAYYEAENSRDLFMSDHFVFPPSQHENLPLDDEERKDGGQGFMLEAQGLSSEKLRNEKSIYGEAPFSSSQHMVYEHGLIDSEPNEYADKDLDPLGLEKDTKKATHNLPWWRRRAVSVYLRTREANAVWSLFFAAAVTGIVVLGQRWQQERWQVLQLNWHSSISSEKLSGVLEPLSRLKDVIVRSNPQASLVRSGTSSEI</sequence>
<keyword evidence="1" id="KW-1133">Transmembrane helix</keyword>
<keyword evidence="3" id="KW-1185">Reference proteome</keyword>
<dbReference type="STRING" id="3708.A0A078HIA4"/>
<accession>A0A078HIA4</accession>
<dbReference type="OMA" id="MAENMKF"/>
<organism evidence="2 3">
    <name type="scientific">Brassica napus</name>
    <name type="common">Rape</name>
    <dbReference type="NCBI Taxonomy" id="3708"/>
    <lineage>
        <taxon>Eukaryota</taxon>
        <taxon>Viridiplantae</taxon>
        <taxon>Streptophyta</taxon>
        <taxon>Embryophyta</taxon>
        <taxon>Tracheophyta</taxon>
        <taxon>Spermatophyta</taxon>
        <taxon>Magnoliopsida</taxon>
        <taxon>eudicotyledons</taxon>
        <taxon>Gunneridae</taxon>
        <taxon>Pentapetalae</taxon>
        <taxon>rosids</taxon>
        <taxon>malvids</taxon>
        <taxon>Brassicales</taxon>
        <taxon>Brassicaceae</taxon>
        <taxon>Brassiceae</taxon>
        <taxon>Brassica</taxon>
    </lineage>
</organism>
<dbReference type="GeneID" id="106452191"/>
<proteinExistence type="predicted"/>
<dbReference type="KEGG" id="bna:106452191"/>
<dbReference type="RefSeq" id="XP_013749685.1">
    <property type="nucleotide sequence ID" value="XM_013894231.3"/>
</dbReference>
<keyword evidence="1" id="KW-0812">Transmembrane</keyword>
<protein>
    <submittedName>
        <fullName evidence="2">BnaA04g26570D protein</fullName>
    </submittedName>
</protein>
<evidence type="ECO:0000313" key="3">
    <source>
        <dbReference type="Proteomes" id="UP000028999"/>
    </source>
</evidence>
<evidence type="ECO:0000256" key="1">
    <source>
        <dbReference type="SAM" id="Phobius"/>
    </source>
</evidence>
<dbReference type="PANTHER" id="PTHR34797:SF5">
    <property type="entry name" value="ATG8-INTERACTING PROTEIN 1"/>
    <property type="match status" value="1"/>
</dbReference>
<dbReference type="PaxDb" id="3708-A0A078HIA4"/>